<reference evidence="2" key="1">
    <citation type="journal article" date="2014" name="Front. Microbiol.">
        <title>High frequency of phylogenetically diverse reductive dehalogenase-homologous genes in deep subseafloor sedimentary metagenomes.</title>
        <authorList>
            <person name="Kawai M."/>
            <person name="Futagami T."/>
            <person name="Toyoda A."/>
            <person name="Takaki Y."/>
            <person name="Nishi S."/>
            <person name="Hori S."/>
            <person name="Arai W."/>
            <person name="Tsubouchi T."/>
            <person name="Morono Y."/>
            <person name="Uchiyama I."/>
            <person name="Ito T."/>
            <person name="Fujiyama A."/>
            <person name="Inagaki F."/>
            <person name="Takami H."/>
        </authorList>
    </citation>
    <scope>NUCLEOTIDE SEQUENCE</scope>
    <source>
        <strain evidence="2">Expedition CK06-06</strain>
    </source>
</reference>
<keyword evidence="1" id="KW-1133">Transmembrane helix</keyword>
<accession>X1QAV4</accession>
<dbReference type="AlphaFoldDB" id="X1QAV4"/>
<gene>
    <name evidence="2" type="ORF">S12H4_05695</name>
</gene>
<evidence type="ECO:0000313" key="2">
    <source>
        <dbReference type="EMBL" id="GAI65363.1"/>
    </source>
</evidence>
<sequence length="109" mass="10769">MGALEPFLSWGALLGVPVLGIAGALFTRGMIGDLSMGVAAGGTAVLGYSLPAMIAPELFERKATLTPEQRTLLAAGGGSNAVKLLGAGPAAAAEAARRATAGIKSSLDF</sequence>
<evidence type="ECO:0000256" key="1">
    <source>
        <dbReference type="SAM" id="Phobius"/>
    </source>
</evidence>
<keyword evidence="1" id="KW-0812">Transmembrane</keyword>
<dbReference type="EMBL" id="BARW01001914">
    <property type="protein sequence ID" value="GAI65363.1"/>
    <property type="molecule type" value="Genomic_DNA"/>
</dbReference>
<organism evidence="2">
    <name type="scientific">marine sediment metagenome</name>
    <dbReference type="NCBI Taxonomy" id="412755"/>
    <lineage>
        <taxon>unclassified sequences</taxon>
        <taxon>metagenomes</taxon>
        <taxon>ecological metagenomes</taxon>
    </lineage>
</organism>
<keyword evidence="1" id="KW-0472">Membrane</keyword>
<comment type="caution">
    <text evidence="2">The sequence shown here is derived from an EMBL/GenBank/DDBJ whole genome shotgun (WGS) entry which is preliminary data.</text>
</comment>
<feature type="transmembrane region" description="Helical" evidence="1">
    <location>
        <begin position="6"/>
        <end position="26"/>
    </location>
</feature>
<proteinExistence type="predicted"/>
<protein>
    <submittedName>
        <fullName evidence="2">Uncharacterized protein</fullName>
    </submittedName>
</protein>
<name>X1QAV4_9ZZZZ</name>